<keyword evidence="1" id="KW-0812">Transmembrane</keyword>
<dbReference type="Proteomes" id="UP000318297">
    <property type="component" value="Unassembled WGS sequence"/>
</dbReference>
<protein>
    <submittedName>
        <fullName evidence="2">Uncharacterized protein</fullName>
    </submittedName>
</protein>
<feature type="transmembrane region" description="Helical" evidence="1">
    <location>
        <begin position="41"/>
        <end position="64"/>
    </location>
</feature>
<dbReference type="RefSeq" id="WP_145226716.1">
    <property type="nucleotide sequence ID" value="NZ_VIVQ01000001.1"/>
</dbReference>
<dbReference type="AlphaFoldDB" id="A0A561EAH0"/>
<sequence>MDLTVAVALITGGSTLAAGFGAVGLTTWFQHREQKAAAKRRLVAVVDAAVTSAAAGIGSAAALVKVDTSFSQRVATLMGVTRPIDAQRAMEAVMSQVWILVEAVAEARQLGDNDLFEAIRDVHDRYLDFQGFWTDQIGREPRSAVERDATTEASMQALFAALDRLRAVTL</sequence>
<organism evidence="2 3">
    <name type="scientific">Rudaeicoccus suwonensis</name>
    <dbReference type="NCBI Taxonomy" id="657409"/>
    <lineage>
        <taxon>Bacteria</taxon>
        <taxon>Bacillati</taxon>
        <taxon>Actinomycetota</taxon>
        <taxon>Actinomycetes</taxon>
        <taxon>Micrococcales</taxon>
        <taxon>Dermacoccaceae</taxon>
        <taxon>Rudaeicoccus</taxon>
    </lineage>
</organism>
<evidence type="ECO:0000313" key="2">
    <source>
        <dbReference type="EMBL" id="TWE12599.1"/>
    </source>
</evidence>
<accession>A0A561EAH0</accession>
<keyword evidence="1" id="KW-1133">Transmembrane helix</keyword>
<feature type="transmembrane region" description="Helical" evidence="1">
    <location>
        <begin position="6"/>
        <end position="29"/>
    </location>
</feature>
<dbReference type="EMBL" id="VIVQ01000001">
    <property type="protein sequence ID" value="TWE12599.1"/>
    <property type="molecule type" value="Genomic_DNA"/>
</dbReference>
<name>A0A561EAH0_9MICO</name>
<comment type="caution">
    <text evidence="2">The sequence shown here is derived from an EMBL/GenBank/DDBJ whole genome shotgun (WGS) entry which is preliminary data.</text>
</comment>
<keyword evidence="3" id="KW-1185">Reference proteome</keyword>
<reference evidence="2 3" key="1">
    <citation type="submission" date="2019-06" db="EMBL/GenBank/DDBJ databases">
        <title>Sequencing the genomes of 1000 actinobacteria strains.</title>
        <authorList>
            <person name="Klenk H.-P."/>
        </authorList>
    </citation>
    <scope>NUCLEOTIDE SEQUENCE [LARGE SCALE GENOMIC DNA]</scope>
    <source>
        <strain evidence="2 3">DSM 19560</strain>
    </source>
</reference>
<gene>
    <name evidence="2" type="ORF">BKA23_1414</name>
</gene>
<evidence type="ECO:0000256" key="1">
    <source>
        <dbReference type="SAM" id="Phobius"/>
    </source>
</evidence>
<proteinExistence type="predicted"/>
<keyword evidence="1" id="KW-0472">Membrane</keyword>
<evidence type="ECO:0000313" key="3">
    <source>
        <dbReference type="Proteomes" id="UP000318297"/>
    </source>
</evidence>